<comment type="catalytic activity">
    <reaction evidence="6">
        <text>L-histidine(out) + L-arginine(in) = L-histidine(in) + L-arginine(out)</text>
        <dbReference type="Rhea" id="RHEA:71063"/>
        <dbReference type="ChEBI" id="CHEBI:32682"/>
        <dbReference type="ChEBI" id="CHEBI:57595"/>
    </reaction>
</comment>
<evidence type="ECO:0000313" key="9">
    <source>
        <dbReference type="EMBL" id="KZS91087.1"/>
    </source>
</evidence>
<dbReference type="GO" id="GO:0034488">
    <property type="term" value="P:basic amino acid transmembrane export from vacuole"/>
    <property type="evidence" value="ECO:0007669"/>
    <property type="project" value="TreeGrafter"/>
</dbReference>
<keyword evidence="4 8" id="KW-0472">Membrane</keyword>
<dbReference type="OrthoDB" id="8048523at2759"/>
<comment type="similarity">
    <text evidence="5">Belongs to the laat-1 family.</text>
</comment>
<dbReference type="GO" id="GO:0015174">
    <property type="term" value="F:basic amino acid transmembrane transporter activity"/>
    <property type="evidence" value="ECO:0007669"/>
    <property type="project" value="TreeGrafter"/>
</dbReference>
<evidence type="ECO:0000256" key="6">
    <source>
        <dbReference type="ARBA" id="ARBA00050768"/>
    </source>
</evidence>
<feature type="transmembrane region" description="Helical" evidence="8">
    <location>
        <begin position="281"/>
        <end position="298"/>
    </location>
</feature>
<evidence type="ECO:0008006" key="11">
    <source>
        <dbReference type="Google" id="ProtNLM"/>
    </source>
</evidence>
<evidence type="ECO:0000256" key="4">
    <source>
        <dbReference type="ARBA" id="ARBA00023136"/>
    </source>
</evidence>
<dbReference type="InterPro" id="IPR051415">
    <property type="entry name" value="LAAT-1"/>
</dbReference>
<dbReference type="Proteomes" id="UP000076722">
    <property type="component" value="Unassembled WGS sequence"/>
</dbReference>
<accession>A0A164S1X1</accession>
<evidence type="ECO:0000313" key="10">
    <source>
        <dbReference type="Proteomes" id="UP000076722"/>
    </source>
</evidence>
<dbReference type="InterPro" id="IPR006603">
    <property type="entry name" value="PQ-loop_rpt"/>
</dbReference>
<evidence type="ECO:0000256" key="5">
    <source>
        <dbReference type="ARBA" id="ARBA00038039"/>
    </source>
</evidence>
<feature type="compositionally biased region" description="Low complexity" evidence="7">
    <location>
        <begin position="108"/>
        <end position="120"/>
    </location>
</feature>
<evidence type="ECO:0000256" key="2">
    <source>
        <dbReference type="ARBA" id="ARBA00022692"/>
    </source>
</evidence>
<feature type="compositionally biased region" description="Polar residues" evidence="7">
    <location>
        <begin position="502"/>
        <end position="511"/>
    </location>
</feature>
<dbReference type="PANTHER" id="PTHR16201:SF34">
    <property type="entry name" value="LYSOSOMAL AMINO ACID TRANSPORTER 1"/>
    <property type="match status" value="1"/>
</dbReference>
<sequence>MSRGEALSLILGYCSIGCWLGAQFPQCIKNYQRRSVDGLALPFLFNWLLGDTSNLIGCILTHQLPFQTYLAIYFCMVDGTLLGQYWMYYRNTPPATISTHRHTHKRGLSSSSTHPTSPLLGDHTSPQYTSPISDVPNLRAITEISNTAANVVAAASALRSQEEGEAGIDEDDQLDAMTASFHSDLTGTGKSRRKHVSWSQDRGGSVGRAERASLRSSLHLTMSRGRPLTRDTSPYRDQVERENELGIDESGMEEVRRTRPISLGRSESAARRTSRASRRSASIVFMGVWALFGIGSFANRQLYPASSPTTLASLNPPSSPSGHVLVHVPTSSSEFAAPSFIPSASDPTQDEPVIIPPPPPEDDTDGPSTERIIGRISAWICTTLYLTSRLPQIWTNYVRKSVEGLSIYLFIFAFLGNFFYVLSIMTSPNLDLPQAEATAFIRESIPYLLGSGGTLMFDVTIVCQAIVYRGRKPRRPSSMHRHHSRNSSTLSHAGYQHPPPHSTTQSYPQYEQTHRSLSRQPSTSRGRRSIGPNGPTHGYARDEERRGLLSESPGPAAR</sequence>
<dbReference type="GO" id="GO:0000329">
    <property type="term" value="C:fungal-type vacuole membrane"/>
    <property type="evidence" value="ECO:0007669"/>
    <property type="project" value="TreeGrafter"/>
</dbReference>
<evidence type="ECO:0000256" key="1">
    <source>
        <dbReference type="ARBA" id="ARBA00004141"/>
    </source>
</evidence>
<keyword evidence="2 8" id="KW-0812">Transmembrane</keyword>
<name>A0A164S1X1_9AGAM</name>
<dbReference type="Gene3D" id="1.20.1280.290">
    <property type="match status" value="2"/>
</dbReference>
<keyword evidence="3 8" id="KW-1133">Transmembrane helix</keyword>
<reference evidence="9 10" key="1">
    <citation type="journal article" date="2016" name="Mol. Biol. Evol.">
        <title>Comparative Genomics of Early-Diverging Mushroom-Forming Fungi Provides Insights into the Origins of Lignocellulose Decay Capabilities.</title>
        <authorList>
            <person name="Nagy L.G."/>
            <person name="Riley R."/>
            <person name="Tritt A."/>
            <person name="Adam C."/>
            <person name="Daum C."/>
            <person name="Floudas D."/>
            <person name="Sun H."/>
            <person name="Yadav J.S."/>
            <person name="Pangilinan J."/>
            <person name="Larsson K.H."/>
            <person name="Matsuura K."/>
            <person name="Barry K."/>
            <person name="Labutti K."/>
            <person name="Kuo R."/>
            <person name="Ohm R.A."/>
            <person name="Bhattacharya S.S."/>
            <person name="Shirouzu T."/>
            <person name="Yoshinaga Y."/>
            <person name="Martin F.M."/>
            <person name="Grigoriev I.V."/>
            <person name="Hibbett D.S."/>
        </authorList>
    </citation>
    <scope>NUCLEOTIDE SEQUENCE [LARGE SCALE GENOMIC DNA]</scope>
    <source>
        <strain evidence="9 10">HHB9708</strain>
    </source>
</reference>
<organism evidence="9 10">
    <name type="scientific">Sistotremastrum niveocremeum HHB9708</name>
    <dbReference type="NCBI Taxonomy" id="1314777"/>
    <lineage>
        <taxon>Eukaryota</taxon>
        <taxon>Fungi</taxon>
        <taxon>Dikarya</taxon>
        <taxon>Basidiomycota</taxon>
        <taxon>Agaricomycotina</taxon>
        <taxon>Agaricomycetes</taxon>
        <taxon>Sistotremastrales</taxon>
        <taxon>Sistotremastraceae</taxon>
        <taxon>Sertulicium</taxon>
        <taxon>Sertulicium niveocremeum</taxon>
    </lineage>
</organism>
<feature type="compositionally biased region" description="Basic residues" evidence="7">
    <location>
        <begin position="473"/>
        <end position="485"/>
    </location>
</feature>
<feature type="transmembrane region" description="Helical" evidence="8">
    <location>
        <begin position="402"/>
        <end position="425"/>
    </location>
</feature>
<evidence type="ECO:0000256" key="8">
    <source>
        <dbReference type="SAM" id="Phobius"/>
    </source>
</evidence>
<dbReference type="SMART" id="SM00679">
    <property type="entry name" value="CTNS"/>
    <property type="match status" value="2"/>
</dbReference>
<comment type="subcellular location">
    <subcellularLocation>
        <location evidence="1">Membrane</location>
        <topology evidence="1">Multi-pass membrane protein</topology>
    </subcellularLocation>
</comment>
<evidence type="ECO:0000256" key="7">
    <source>
        <dbReference type="SAM" id="MobiDB-lite"/>
    </source>
</evidence>
<protein>
    <recommendedName>
        <fullName evidence="11">PQ-loop-domain-containing protein</fullName>
    </recommendedName>
</protein>
<dbReference type="Pfam" id="PF04193">
    <property type="entry name" value="PQ-loop"/>
    <property type="match status" value="2"/>
</dbReference>
<feature type="region of interest" description="Disordered" evidence="7">
    <location>
        <begin position="183"/>
        <end position="212"/>
    </location>
</feature>
<dbReference type="PANTHER" id="PTHR16201">
    <property type="entry name" value="SEVEN TRANSMEMBRANE PROTEIN 1-RELATED"/>
    <property type="match status" value="1"/>
</dbReference>
<feature type="region of interest" description="Disordered" evidence="7">
    <location>
        <begin position="99"/>
        <end position="128"/>
    </location>
</feature>
<proteinExistence type="inferred from homology"/>
<evidence type="ECO:0000256" key="3">
    <source>
        <dbReference type="ARBA" id="ARBA00022989"/>
    </source>
</evidence>
<gene>
    <name evidence="9" type="ORF">SISNIDRAFT_443482</name>
</gene>
<dbReference type="EMBL" id="KV419417">
    <property type="protein sequence ID" value="KZS91087.1"/>
    <property type="molecule type" value="Genomic_DNA"/>
</dbReference>
<dbReference type="AlphaFoldDB" id="A0A164S1X1"/>
<feature type="region of interest" description="Disordered" evidence="7">
    <location>
        <begin position="473"/>
        <end position="558"/>
    </location>
</feature>
<keyword evidence="10" id="KW-1185">Reference proteome</keyword>
<dbReference type="FunFam" id="1.20.1280.290:FF:000009">
    <property type="entry name" value="PQ loop repeat family protein"/>
    <property type="match status" value="1"/>
</dbReference>
<feature type="region of interest" description="Disordered" evidence="7">
    <location>
        <begin position="339"/>
        <end position="368"/>
    </location>
</feature>
<feature type="transmembrane region" description="Helical" evidence="8">
    <location>
        <begin position="445"/>
        <end position="468"/>
    </location>
</feature>
<feature type="compositionally biased region" description="Basic and acidic residues" evidence="7">
    <location>
        <begin position="539"/>
        <end position="548"/>
    </location>
</feature>